<reference evidence="2" key="3">
    <citation type="submission" date="2019-01" db="EMBL/GenBank/DDBJ databases">
        <authorList>
            <consortium name="NCBI Pathogen Detection Project"/>
        </authorList>
    </citation>
    <scope>NUCLEOTIDE SEQUENCE</scope>
    <source>
        <strain evidence="2">BCW_3452</strain>
    </source>
</reference>
<dbReference type="GeneID" id="93896919"/>
<dbReference type="Proteomes" id="UP000054370">
    <property type="component" value="Unassembled WGS sequence"/>
</dbReference>
<accession>A0A087I2C0</accession>
<evidence type="ECO:0000313" key="3">
    <source>
        <dbReference type="EMBL" id="MBN8122853.1"/>
    </source>
</evidence>
<dbReference type="AlphaFoldDB" id="A0A087I2C0"/>
<protein>
    <submittedName>
        <fullName evidence="2">Uncharacterized protein</fullName>
    </submittedName>
</protein>
<evidence type="ECO:0000313" key="5">
    <source>
        <dbReference type="Proteomes" id="UP000054370"/>
    </source>
</evidence>
<sequence>MSDAPTTVEYAVETVQPVVESTGSVWGYVIGGIAVVALIGYFGFKKLNKPAFIIKQMRRRNQKEMKKQGIESAEAMVDLDLLLDAVEEYATEKQMSGTQMVQLLAPMNDKSKIKSATDLYNSMAYIAKSIDNVSLAKTLQGKGKQARSSSALMAGLLKRAGV</sequence>
<keyword evidence="1" id="KW-0812">Transmembrane</keyword>
<reference evidence="2" key="2">
    <citation type="journal article" date="2018" name="Genome Biol.">
        <title>SKESA: strategic k-mer extension for scrupulous assemblies.</title>
        <authorList>
            <person name="Souvorov A."/>
            <person name="Agarwala R."/>
            <person name="Lipman D.J."/>
        </authorList>
    </citation>
    <scope>NUCLEOTIDE SEQUENCE</scope>
    <source>
        <strain evidence="2">BCW_3452</strain>
    </source>
</reference>
<reference evidence="4 5" key="1">
    <citation type="submission" date="2017-12" db="EMBL/GenBank/DDBJ databases">
        <title>FDA dAtabase for Regulatory Grade micrObial Sequences (FDA-ARGOS): Supporting development and validation of Infectious Disease Dx tests.</title>
        <authorList>
            <person name="Hoffmann M."/>
            <person name="Allard M."/>
            <person name="Evans P."/>
            <person name="Brown E."/>
            <person name="Tallon L.J."/>
            <person name="Sadzewicz L."/>
            <person name="Sengamalay N."/>
            <person name="Ott S."/>
            <person name="Godinez A."/>
            <person name="Nagaraj S."/>
            <person name="Vavikolanu K."/>
            <person name="Aluvathingal J."/>
            <person name="Nadendla S."/>
            <person name="Hobson J."/>
            <person name="Sichtig H."/>
        </authorList>
    </citation>
    <scope>NUCLEOTIDE SEQUENCE [LARGE SCALE GENOMIC DNA]</scope>
    <source>
        <strain evidence="5">ATCC 29307</strain>
        <strain evidence="4">FDAARGOS_118</strain>
    </source>
</reference>
<comment type="caution">
    <text evidence="2">The sequence shown here is derived from an EMBL/GenBank/DDBJ whole genome shotgun (WGS) entry which is preliminary data.</text>
</comment>
<keyword evidence="5" id="KW-1185">Reference proteome</keyword>
<evidence type="ECO:0000313" key="4">
    <source>
        <dbReference type="EMBL" id="PNM67923.1"/>
    </source>
</evidence>
<evidence type="ECO:0000256" key="1">
    <source>
        <dbReference type="SAM" id="Phobius"/>
    </source>
</evidence>
<dbReference type="Proteomes" id="UP000863257">
    <property type="component" value="Unassembled WGS sequence"/>
</dbReference>
<reference evidence="3" key="4">
    <citation type="submission" date="2021-03" db="EMBL/GenBank/DDBJ databases">
        <title>Study of the foodborne Vibrio vulnificus isolates from China.</title>
        <authorList>
            <person name="Zheng Z."/>
            <person name="Ye L."/>
        </authorList>
    </citation>
    <scope>NUCLEOTIDE SEQUENCE</scope>
    <source>
        <strain evidence="3">Vv1582</strain>
    </source>
</reference>
<gene>
    <name evidence="4" type="ORF">AL548_017695</name>
    <name evidence="2" type="ORF">I7730_06830</name>
    <name evidence="3" type="ORF">J0J18_14000</name>
</gene>
<name>A0A087I2C0_VIBVL</name>
<dbReference type="EMBL" id="LOSH02000004">
    <property type="protein sequence ID" value="PNM67923.1"/>
    <property type="molecule type" value="Genomic_DNA"/>
</dbReference>
<dbReference type="Proteomes" id="UP000664056">
    <property type="component" value="Unassembled WGS sequence"/>
</dbReference>
<organism evidence="2">
    <name type="scientific">Vibrio vulnificus</name>
    <dbReference type="NCBI Taxonomy" id="672"/>
    <lineage>
        <taxon>Bacteria</taxon>
        <taxon>Pseudomonadati</taxon>
        <taxon>Pseudomonadota</taxon>
        <taxon>Gammaproteobacteria</taxon>
        <taxon>Vibrionales</taxon>
        <taxon>Vibrionaceae</taxon>
        <taxon>Vibrio</taxon>
    </lineage>
</organism>
<proteinExistence type="predicted"/>
<keyword evidence="1" id="KW-0472">Membrane</keyword>
<keyword evidence="1" id="KW-1133">Transmembrane helix</keyword>
<dbReference type="OrthoDB" id="5824169at2"/>
<feature type="transmembrane region" description="Helical" evidence="1">
    <location>
        <begin position="25"/>
        <end position="44"/>
    </location>
</feature>
<dbReference type="RefSeq" id="WP_017422105.1">
    <property type="nucleotide sequence ID" value="NZ_CP014636.1"/>
</dbReference>
<evidence type="ECO:0000313" key="2">
    <source>
        <dbReference type="EMBL" id="HAS8539499.1"/>
    </source>
</evidence>
<dbReference type="EMBL" id="DACRBY010000006">
    <property type="protein sequence ID" value="HAS8539499.1"/>
    <property type="molecule type" value="Genomic_DNA"/>
</dbReference>
<dbReference type="EMBL" id="JAFKOQ010000008">
    <property type="protein sequence ID" value="MBN8122853.1"/>
    <property type="molecule type" value="Genomic_DNA"/>
</dbReference>